<dbReference type="AlphaFoldDB" id="A0A285MSR3"/>
<accession>A0A285MSR3</accession>
<name>A0A285MSR3_9FLAO</name>
<evidence type="ECO:0000313" key="2">
    <source>
        <dbReference type="EMBL" id="SNZ00220.1"/>
    </source>
</evidence>
<evidence type="ECO:0008006" key="4">
    <source>
        <dbReference type="Google" id="ProtNLM"/>
    </source>
</evidence>
<dbReference type="Pfam" id="PF06267">
    <property type="entry name" value="DUF1028"/>
    <property type="match status" value="1"/>
</dbReference>
<dbReference type="OrthoDB" id="9790012at2"/>
<dbReference type="PANTHER" id="PTHR39328">
    <property type="entry name" value="BLL2871 PROTEIN"/>
    <property type="match status" value="1"/>
</dbReference>
<gene>
    <name evidence="2" type="ORF">SAMN06265377_2040</name>
</gene>
<dbReference type="EMBL" id="OBEH01000003">
    <property type="protein sequence ID" value="SNZ00220.1"/>
    <property type="molecule type" value="Genomic_DNA"/>
</dbReference>
<organism evidence="2 3">
    <name type="scientific">Flagellimonas pacifica</name>
    <dbReference type="NCBI Taxonomy" id="1247520"/>
    <lineage>
        <taxon>Bacteria</taxon>
        <taxon>Pseudomonadati</taxon>
        <taxon>Bacteroidota</taxon>
        <taxon>Flavobacteriia</taxon>
        <taxon>Flavobacteriales</taxon>
        <taxon>Flavobacteriaceae</taxon>
        <taxon>Flagellimonas</taxon>
    </lineage>
</organism>
<reference evidence="3" key="1">
    <citation type="submission" date="2017-09" db="EMBL/GenBank/DDBJ databases">
        <authorList>
            <person name="Varghese N."/>
            <person name="Submissions S."/>
        </authorList>
    </citation>
    <scope>NUCLEOTIDE SEQUENCE [LARGE SCALE GENOMIC DNA]</scope>
    <source>
        <strain evidence="3">DSM 25885</strain>
    </source>
</reference>
<dbReference type="InterPro" id="IPR010430">
    <property type="entry name" value="DUF1028"/>
</dbReference>
<feature type="chain" id="PRO_5013375338" description="DUF1028 domain-containing protein" evidence="1">
    <location>
        <begin position="23"/>
        <end position="236"/>
    </location>
</feature>
<evidence type="ECO:0000313" key="3">
    <source>
        <dbReference type="Proteomes" id="UP000219048"/>
    </source>
</evidence>
<proteinExistence type="predicted"/>
<keyword evidence="3" id="KW-1185">Reference proteome</keyword>
<dbReference type="Proteomes" id="UP000219048">
    <property type="component" value="Unassembled WGS sequence"/>
</dbReference>
<dbReference type="Gene3D" id="3.60.20.10">
    <property type="entry name" value="Glutamine Phosphoribosylpyrophosphate, subunit 1, domain 1"/>
    <property type="match status" value="1"/>
</dbReference>
<dbReference type="RefSeq" id="WP_097045709.1">
    <property type="nucleotide sequence ID" value="NZ_OBEH01000003.1"/>
</dbReference>
<keyword evidence="1" id="KW-0732">Signal</keyword>
<feature type="signal peptide" evidence="1">
    <location>
        <begin position="1"/>
        <end position="22"/>
    </location>
</feature>
<protein>
    <recommendedName>
        <fullName evidence="4">DUF1028 domain-containing protein</fullName>
    </recommendedName>
</protein>
<sequence length="236" mass="25949">MKKRGILLIVILTTLFSTQCYATWSIIAVDRKTGEIGIVGASCTFDVSGIASIEPEKGAIVVQAASNYFARMKGVSLMESNASALEILNAMKAKRFEPERQQYGVILLKEGTSPLVYSGTEIADWNGEMVGDDFAVMGNILLGEQVVKKAFDAFNQNRDKSLAERLMLALKAGEEAGGDKRCETQYARSAFIMVYKPLDGAILKLAVQGIKKGGEPAVTLLNQQFDFWRKEEKDKY</sequence>
<dbReference type="InterPro" id="IPR029055">
    <property type="entry name" value="Ntn_hydrolases_N"/>
</dbReference>
<dbReference type="PANTHER" id="PTHR39328:SF1">
    <property type="entry name" value="BLL2871 PROTEIN"/>
    <property type="match status" value="1"/>
</dbReference>
<dbReference type="SUPFAM" id="SSF56235">
    <property type="entry name" value="N-terminal nucleophile aminohydrolases (Ntn hydrolases)"/>
    <property type="match status" value="1"/>
</dbReference>
<evidence type="ECO:0000256" key="1">
    <source>
        <dbReference type="SAM" id="SignalP"/>
    </source>
</evidence>